<organism evidence="19 20">
    <name type="scientific">Arabidopsis thaliana</name>
    <name type="common">Mouse-ear cress</name>
    <dbReference type="NCBI Taxonomy" id="3702"/>
    <lineage>
        <taxon>Eukaryota</taxon>
        <taxon>Viridiplantae</taxon>
        <taxon>Streptophyta</taxon>
        <taxon>Embryophyta</taxon>
        <taxon>Tracheophyta</taxon>
        <taxon>Spermatophyta</taxon>
        <taxon>Magnoliopsida</taxon>
        <taxon>eudicotyledons</taxon>
        <taxon>Gunneridae</taxon>
        <taxon>Pentapetalae</taxon>
        <taxon>rosids</taxon>
        <taxon>malvids</taxon>
        <taxon>Brassicales</taxon>
        <taxon>Brassicaceae</taxon>
        <taxon>Camelineae</taxon>
        <taxon>Arabidopsis</taxon>
    </lineage>
</organism>
<dbReference type="EMBL" id="CACRSJ010000104">
    <property type="protein sequence ID" value="VYS48811.1"/>
    <property type="molecule type" value="Genomic_DNA"/>
</dbReference>
<accession>A0A654ETD2</accession>
<dbReference type="Gene3D" id="1.10.510.10">
    <property type="entry name" value="Transferase(Phosphotransferase) domain 1"/>
    <property type="match status" value="1"/>
</dbReference>
<dbReference type="CDD" id="cd14066">
    <property type="entry name" value="STKc_IRAK"/>
    <property type="match status" value="1"/>
</dbReference>
<evidence type="ECO:0000256" key="8">
    <source>
        <dbReference type="ARBA" id="ARBA00022737"/>
    </source>
</evidence>
<dbReference type="PANTHER" id="PTHR45631:SF86">
    <property type="entry name" value="LEUCINE-RICH REPEAT PROTEIN KINASE FAMILY PROTEIN"/>
    <property type="match status" value="1"/>
</dbReference>
<dbReference type="ExpressionAtlas" id="A0A654ETD2">
    <property type="expression patterns" value="baseline and differential"/>
</dbReference>
<keyword evidence="3" id="KW-0597">Phosphoprotein</keyword>
<dbReference type="FunFam" id="3.80.10.10:FF:000129">
    <property type="entry name" value="Leucine-rich repeat receptor-like kinase"/>
    <property type="match status" value="1"/>
</dbReference>
<dbReference type="GO" id="GO:0004674">
    <property type="term" value="F:protein serine/threonine kinase activity"/>
    <property type="evidence" value="ECO:0007669"/>
    <property type="project" value="UniProtKB-KW"/>
</dbReference>
<proteinExistence type="predicted"/>
<dbReference type="FunFam" id="3.30.200.20:FF:000394">
    <property type="entry name" value="Leucine-rich repeat receptor-like protein kinase"/>
    <property type="match status" value="1"/>
</dbReference>
<dbReference type="Pfam" id="PF13855">
    <property type="entry name" value="LRR_8"/>
    <property type="match status" value="1"/>
</dbReference>
<dbReference type="PROSITE" id="PS00107">
    <property type="entry name" value="PROTEIN_KINASE_ATP"/>
    <property type="match status" value="1"/>
</dbReference>
<dbReference type="PROSITE" id="PS50011">
    <property type="entry name" value="PROTEIN_KINASE_DOM"/>
    <property type="match status" value="1"/>
</dbReference>
<evidence type="ECO:0000259" key="18">
    <source>
        <dbReference type="PROSITE" id="PS50011"/>
    </source>
</evidence>
<evidence type="ECO:0000256" key="1">
    <source>
        <dbReference type="ARBA" id="ARBA00004167"/>
    </source>
</evidence>
<dbReference type="InterPro" id="IPR017441">
    <property type="entry name" value="Protein_kinase_ATP_BS"/>
</dbReference>
<evidence type="ECO:0000256" key="7">
    <source>
        <dbReference type="ARBA" id="ARBA00022729"/>
    </source>
</evidence>
<dbReference type="Pfam" id="PF00069">
    <property type="entry name" value="Pkinase"/>
    <property type="match status" value="1"/>
</dbReference>
<keyword evidence="2" id="KW-0723">Serine/threonine-protein kinase</keyword>
<dbReference type="GO" id="GO:0005524">
    <property type="term" value="F:ATP binding"/>
    <property type="evidence" value="ECO:0007669"/>
    <property type="project" value="UniProtKB-UniRule"/>
</dbReference>
<evidence type="ECO:0000256" key="3">
    <source>
        <dbReference type="ARBA" id="ARBA00022553"/>
    </source>
</evidence>
<evidence type="ECO:0000256" key="10">
    <source>
        <dbReference type="ARBA" id="ARBA00022777"/>
    </source>
</evidence>
<feature type="signal peptide" evidence="17">
    <location>
        <begin position="1"/>
        <end position="20"/>
    </location>
</feature>
<keyword evidence="11 15" id="KW-0067">ATP-binding</keyword>
<keyword evidence="14" id="KW-0675">Receptor</keyword>
<evidence type="ECO:0000256" key="16">
    <source>
        <dbReference type="SAM" id="MobiDB-lite"/>
    </source>
</evidence>
<dbReference type="Gene3D" id="3.80.10.10">
    <property type="entry name" value="Ribonuclease Inhibitor"/>
    <property type="match status" value="1"/>
</dbReference>
<keyword evidence="4" id="KW-0433">Leucine-rich repeat</keyword>
<evidence type="ECO:0000256" key="11">
    <source>
        <dbReference type="ARBA" id="ARBA00022840"/>
    </source>
</evidence>
<name>A0A654ETD2_ARATH</name>
<keyword evidence="6" id="KW-0812">Transmembrane</keyword>
<dbReference type="FunFam" id="1.10.510.10:FF:000146">
    <property type="entry name" value="LRR receptor-like serine/threonine-protein kinase IOS1"/>
    <property type="match status" value="1"/>
</dbReference>
<dbReference type="Proteomes" id="UP000426265">
    <property type="component" value="Unassembled WGS sequence"/>
</dbReference>
<dbReference type="PANTHER" id="PTHR45631">
    <property type="entry name" value="OS07G0107800 PROTEIN-RELATED"/>
    <property type="match status" value="1"/>
</dbReference>
<feature type="domain" description="Protein kinase" evidence="18">
    <location>
        <begin position="589"/>
        <end position="870"/>
    </location>
</feature>
<dbReference type="SUPFAM" id="SSF56112">
    <property type="entry name" value="Protein kinase-like (PK-like)"/>
    <property type="match status" value="1"/>
</dbReference>
<dbReference type="Gene3D" id="3.30.200.20">
    <property type="entry name" value="Phosphorylase Kinase, domain 1"/>
    <property type="match status" value="1"/>
</dbReference>
<evidence type="ECO:0000256" key="2">
    <source>
        <dbReference type="ARBA" id="ARBA00022527"/>
    </source>
</evidence>
<evidence type="ECO:0000256" key="4">
    <source>
        <dbReference type="ARBA" id="ARBA00022614"/>
    </source>
</evidence>
<dbReference type="SUPFAM" id="SSF52058">
    <property type="entry name" value="L domain-like"/>
    <property type="match status" value="1"/>
</dbReference>
<feature type="chain" id="PRO_5024943666" description="Protein kinase domain-containing protein" evidence="17">
    <location>
        <begin position="21"/>
        <end position="904"/>
    </location>
</feature>
<dbReference type="InterPro" id="IPR024788">
    <property type="entry name" value="Malectin-like_Carb-bd_dom"/>
</dbReference>
<sequence>MERHCMFFLILLHLLHLVQAQDQNARTCPDVGFISLDCGLSPNDSPYEEPETKLMYTSDADLVQGGRTGTVEEDYRYLNKPSWTLRYFTDGVRNCYNLNVMQGTRYIIRAIFIYGNYDGRNVEPSFDLYFGPNLWKTVNTSEVFLLEVIHVMRSNSLQVCLVKTGTSTPMINVLELRPLRTDMYITNSKSLQLVGRSYFSISEAIIRYPDDVHDRLWVPGFLEEEWAPFNTTLNITSSSYNLPQSVMANAITPLDPNKSLNITLNISSDTIETEFYLYMHFAELQTLKANETRKFNILIDGNSIFNNAYSPKFLRADSLQDTIPQQCDEGSCNFELAKTWDSDLPPLINAIEGFTEIDFSLLGTNGADVAAIKRIQSAYRLNKTRWQGDPCVPNKFLWDGLKCNSLDTSTSPIITFLNLSSSSLNGSITSAIQNLTNLQELDLSNNNLTGAVPGFLADMKSLLIINLSRNNLNGPVIKKLREKKGLKLNVEGNPKIICTTGSCVNGATEGGHQKNNIIVSISASIASIVILLVASIICCVLIKRKKPSSDEEPTSCMLNTDVRSSRSSEPPIMTTNKRFSYSEVVKMTNNFQRILGKGGFGIVYYGSVNGTEEVAVKMLSQSSSQGYKQFKAEVELLLRVHHKNLVGLVGYCDEGDKLALIYEYMANGDLDEHMSGKRGGSFLNWATRLKIVAESAQGLEYLHNGCKPLMVHRDIKTTNILLNEHFQAKLADFGLSRSFPIEGETHVSTVVAGTIGYLDPDNIVKPSYRYYRTNWLTEKSDVYSFGIVILEIITNKPVIDQNREKRHIAEWVGQMLTKGDIKSITDPSLHGDYDSVSVWKAVELAMSCLNPSSTNRPTMTQVVFELNECLASENLRGVQNQEMDSQSSVEVSMTFDPESNPAAR</sequence>
<dbReference type="AlphaFoldDB" id="A0A654ETD2"/>
<keyword evidence="5" id="KW-0808">Transferase</keyword>
<reference evidence="19 20" key="1">
    <citation type="submission" date="2019-11" db="EMBL/GenBank/DDBJ databases">
        <authorList>
            <person name="Jiao W.-B."/>
            <person name="Schneeberger K."/>
        </authorList>
    </citation>
    <scope>NUCLEOTIDE SEQUENCE [LARGE SCALE GENOMIC DNA]</scope>
    <source>
        <strain evidence="20">cv. An-1</strain>
    </source>
</reference>
<evidence type="ECO:0000256" key="13">
    <source>
        <dbReference type="ARBA" id="ARBA00023136"/>
    </source>
</evidence>
<evidence type="ECO:0000256" key="5">
    <source>
        <dbReference type="ARBA" id="ARBA00022679"/>
    </source>
</evidence>
<evidence type="ECO:0000256" key="9">
    <source>
        <dbReference type="ARBA" id="ARBA00022741"/>
    </source>
</evidence>
<dbReference type="PROSITE" id="PS00108">
    <property type="entry name" value="PROTEIN_KINASE_ST"/>
    <property type="match status" value="1"/>
</dbReference>
<feature type="region of interest" description="Disordered" evidence="16">
    <location>
        <begin position="879"/>
        <end position="904"/>
    </location>
</feature>
<evidence type="ECO:0000256" key="17">
    <source>
        <dbReference type="SAM" id="SignalP"/>
    </source>
</evidence>
<feature type="compositionally biased region" description="Polar residues" evidence="16">
    <location>
        <begin position="879"/>
        <end position="891"/>
    </location>
</feature>
<protein>
    <recommendedName>
        <fullName evidence="18">Protein kinase domain-containing protein</fullName>
    </recommendedName>
</protein>
<feature type="binding site" evidence="15">
    <location>
        <position position="617"/>
    </location>
    <ligand>
        <name>ATP</name>
        <dbReference type="ChEBI" id="CHEBI:30616"/>
    </ligand>
</feature>
<dbReference type="InterPro" id="IPR000719">
    <property type="entry name" value="Prot_kinase_dom"/>
</dbReference>
<keyword evidence="9 15" id="KW-0547">Nucleotide-binding</keyword>
<evidence type="ECO:0000256" key="15">
    <source>
        <dbReference type="PROSITE-ProRule" id="PRU10141"/>
    </source>
</evidence>
<feature type="compositionally biased region" description="Polar residues" evidence="16">
    <location>
        <begin position="556"/>
        <end position="570"/>
    </location>
</feature>
<dbReference type="GO" id="GO:0016020">
    <property type="term" value="C:membrane"/>
    <property type="evidence" value="ECO:0007669"/>
    <property type="project" value="UniProtKB-SubCell"/>
</dbReference>
<keyword evidence="12" id="KW-1133">Transmembrane helix</keyword>
<dbReference type="InterPro" id="IPR011009">
    <property type="entry name" value="Kinase-like_dom_sf"/>
</dbReference>
<keyword evidence="13" id="KW-0472">Membrane</keyword>
<feature type="region of interest" description="Disordered" evidence="16">
    <location>
        <begin position="548"/>
        <end position="570"/>
    </location>
</feature>
<dbReference type="Pfam" id="PF12819">
    <property type="entry name" value="Malectin_like"/>
    <property type="match status" value="1"/>
</dbReference>
<evidence type="ECO:0000256" key="14">
    <source>
        <dbReference type="ARBA" id="ARBA00023170"/>
    </source>
</evidence>
<evidence type="ECO:0000313" key="20">
    <source>
        <dbReference type="Proteomes" id="UP000426265"/>
    </source>
</evidence>
<dbReference type="InterPro" id="IPR001611">
    <property type="entry name" value="Leu-rich_rpt"/>
</dbReference>
<evidence type="ECO:0000256" key="6">
    <source>
        <dbReference type="ARBA" id="ARBA00022692"/>
    </source>
</evidence>
<evidence type="ECO:0000256" key="12">
    <source>
        <dbReference type="ARBA" id="ARBA00022989"/>
    </source>
</evidence>
<dbReference type="SMART" id="SM00220">
    <property type="entry name" value="S_TKc"/>
    <property type="match status" value="1"/>
</dbReference>
<dbReference type="InterPro" id="IPR008271">
    <property type="entry name" value="Ser/Thr_kinase_AS"/>
</dbReference>
<dbReference type="InterPro" id="IPR032675">
    <property type="entry name" value="LRR_dom_sf"/>
</dbReference>
<comment type="subcellular location">
    <subcellularLocation>
        <location evidence="1">Membrane</location>
        <topology evidence="1">Single-pass membrane protein</topology>
    </subcellularLocation>
</comment>
<keyword evidence="10" id="KW-0418">Kinase</keyword>
<gene>
    <name evidence="19" type="ORF">AN1_LOCUS4291</name>
</gene>
<keyword evidence="8" id="KW-0677">Repeat</keyword>
<keyword evidence="7 17" id="KW-0732">Signal</keyword>
<evidence type="ECO:0000313" key="19">
    <source>
        <dbReference type="EMBL" id="VYS48811.1"/>
    </source>
</evidence>